<dbReference type="OrthoDB" id="10682042at2759"/>
<dbReference type="Proteomes" id="UP000232323">
    <property type="component" value="Unassembled WGS sequence"/>
</dbReference>
<proteinExistence type="predicted"/>
<organism evidence="3 4">
    <name type="scientific">Chlamydomonas eustigma</name>
    <dbReference type="NCBI Taxonomy" id="1157962"/>
    <lineage>
        <taxon>Eukaryota</taxon>
        <taxon>Viridiplantae</taxon>
        <taxon>Chlorophyta</taxon>
        <taxon>core chlorophytes</taxon>
        <taxon>Chlorophyceae</taxon>
        <taxon>CS clade</taxon>
        <taxon>Chlamydomonadales</taxon>
        <taxon>Chlamydomonadaceae</taxon>
        <taxon>Chlamydomonas</taxon>
    </lineage>
</organism>
<feature type="compositionally biased region" description="Polar residues" evidence="2">
    <location>
        <begin position="97"/>
        <end position="113"/>
    </location>
</feature>
<feature type="compositionally biased region" description="Basic and acidic residues" evidence="2">
    <location>
        <begin position="246"/>
        <end position="255"/>
    </location>
</feature>
<protein>
    <submittedName>
        <fullName evidence="3">Uncharacterized protein</fullName>
    </submittedName>
</protein>
<evidence type="ECO:0000256" key="1">
    <source>
        <dbReference type="SAM" id="Coils"/>
    </source>
</evidence>
<keyword evidence="1" id="KW-0175">Coiled coil</keyword>
<gene>
    <name evidence="3" type="ORF">CEUSTIGMA_g5562.t1</name>
</gene>
<comment type="caution">
    <text evidence="3">The sequence shown here is derived from an EMBL/GenBank/DDBJ whole genome shotgun (WGS) entry which is preliminary data.</text>
</comment>
<dbReference type="EMBL" id="BEGY01000029">
    <property type="protein sequence ID" value="GAX78120.1"/>
    <property type="molecule type" value="Genomic_DNA"/>
</dbReference>
<feature type="compositionally biased region" description="Polar residues" evidence="2">
    <location>
        <begin position="40"/>
        <end position="56"/>
    </location>
</feature>
<feature type="region of interest" description="Disordered" evidence="2">
    <location>
        <begin position="38"/>
        <end position="58"/>
    </location>
</feature>
<feature type="coiled-coil region" evidence="1">
    <location>
        <begin position="361"/>
        <end position="388"/>
    </location>
</feature>
<feature type="region of interest" description="Disordered" evidence="2">
    <location>
        <begin position="229"/>
        <end position="258"/>
    </location>
</feature>
<dbReference type="STRING" id="1157962.A0A250X5T6"/>
<accession>A0A250X5T6</accession>
<reference evidence="3 4" key="1">
    <citation type="submission" date="2017-08" db="EMBL/GenBank/DDBJ databases">
        <title>Acidophilic green algal genome provides insights into adaptation to an acidic environment.</title>
        <authorList>
            <person name="Hirooka S."/>
            <person name="Hirose Y."/>
            <person name="Kanesaki Y."/>
            <person name="Higuchi S."/>
            <person name="Fujiwara T."/>
            <person name="Onuma R."/>
            <person name="Era A."/>
            <person name="Ohbayashi R."/>
            <person name="Uzuka A."/>
            <person name="Nozaki H."/>
            <person name="Yoshikawa H."/>
            <person name="Miyagishima S.Y."/>
        </authorList>
    </citation>
    <scope>NUCLEOTIDE SEQUENCE [LARGE SCALE GENOMIC DNA]</scope>
    <source>
        <strain evidence="3 4">NIES-2499</strain>
    </source>
</reference>
<evidence type="ECO:0000256" key="2">
    <source>
        <dbReference type="SAM" id="MobiDB-lite"/>
    </source>
</evidence>
<name>A0A250X5T6_9CHLO</name>
<feature type="region of interest" description="Disordered" evidence="2">
    <location>
        <begin position="140"/>
        <end position="175"/>
    </location>
</feature>
<feature type="region of interest" description="Disordered" evidence="2">
    <location>
        <begin position="72"/>
        <end position="113"/>
    </location>
</feature>
<feature type="compositionally biased region" description="Polar residues" evidence="2">
    <location>
        <begin position="77"/>
        <end position="90"/>
    </location>
</feature>
<keyword evidence="4" id="KW-1185">Reference proteome</keyword>
<dbReference type="AlphaFoldDB" id="A0A250X5T6"/>
<sequence length="544" mass="60487">MSAAGGSTTVGLVLLEDFKTIFSRLGIFRKAPMRAEEENMLSTSGPPSLKGTSISLPLQDDGHLASRIDLENKYRQDNTQQKGSLHTSSSFGGGWCTATSSGQPGNSQHPKVTVTSLSWGGGHHASNLQNGRVSNPALLQQESSKESDVSEMELSLKTNESENATLAKDDGSRLPQPKYQTMLHPSRADKVPKAITLCSVPLAPRTSKRPAQVPRLDLQRVLESCHHLDSEVDEEDASEGNGNHVWGREEQRQQGRNEANLDCEVWDNEEELASYMAPPTWVPPHEGKWYVYKPVDGQVLRRYAGLLMRLHPRQVDEVAALMDELSQAQYSCELMASRGIRIARDITSEWTRLTTGLIERIQAYEQTLVDTRQQLNDAQSQLHSLQSKREEVSPAVDRVHGRQHSSYPILHAQRCHSAHLYPARSKEPRSRLVPSKAVKPRSKNLVSGNAALPSCPINLPGGNRKELQIQAGLISSLEDQNEPDKRAGLTLEEVCNVVDKLNLENAALFEQLAAAQNQYEVEYEHRCRLQHELDNLRGLSQSYS</sequence>
<evidence type="ECO:0000313" key="3">
    <source>
        <dbReference type="EMBL" id="GAX78120.1"/>
    </source>
</evidence>
<evidence type="ECO:0000313" key="4">
    <source>
        <dbReference type="Proteomes" id="UP000232323"/>
    </source>
</evidence>